<dbReference type="Gene3D" id="2.70.98.10">
    <property type="match status" value="1"/>
</dbReference>
<protein>
    <recommendedName>
        <fullName evidence="11">Aldose 1-epimerase</fullName>
        <ecNumber evidence="11">5.1.3.3</ecNumber>
    </recommendedName>
</protein>
<evidence type="ECO:0000256" key="12">
    <source>
        <dbReference type="PIRSR" id="PIRSR005096-1"/>
    </source>
</evidence>
<comment type="pathway">
    <text evidence="3 11">Carbohydrate metabolism; hexose metabolism.</text>
</comment>
<dbReference type="GO" id="GO:0005737">
    <property type="term" value="C:cytoplasm"/>
    <property type="evidence" value="ECO:0007669"/>
    <property type="project" value="UniProtKB-SubCell"/>
</dbReference>
<dbReference type="AlphaFoldDB" id="A0A917M5S2"/>
<dbReference type="EMBL" id="BMER01000001">
    <property type="protein sequence ID" value="GGG79032.1"/>
    <property type="molecule type" value="Genomic_DNA"/>
</dbReference>
<dbReference type="CDD" id="cd09019">
    <property type="entry name" value="galactose_mutarotase_like"/>
    <property type="match status" value="1"/>
</dbReference>
<evidence type="ECO:0000256" key="13">
    <source>
        <dbReference type="PIRSR" id="PIRSR005096-2"/>
    </source>
</evidence>
<dbReference type="PANTHER" id="PTHR10091">
    <property type="entry name" value="ALDOSE-1-EPIMERASE"/>
    <property type="match status" value="1"/>
</dbReference>
<evidence type="ECO:0000256" key="11">
    <source>
        <dbReference type="PIRNR" id="PIRNR005096"/>
    </source>
</evidence>
<evidence type="ECO:0000256" key="14">
    <source>
        <dbReference type="PIRSR" id="PIRSR005096-3"/>
    </source>
</evidence>
<dbReference type="GO" id="GO:0004034">
    <property type="term" value="F:aldose 1-epimerase activity"/>
    <property type="evidence" value="ECO:0007669"/>
    <property type="project" value="UniProtKB-EC"/>
</dbReference>
<dbReference type="InterPro" id="IPR014718">
    <property type="entry name" value="GH-type_carb-bd"/>
</dbReference>
<sequence length="357" mass="39216">MKPYKLPEEHLFDHQISGKHTHLIVLENNRGVAVALSDYGARIVSLIVPDKQGDPTDVVLGFDSIQGYLSAQEPYHGVTVGRFANRIASGRFTIDGETFSVQPNNGPNALHGGAGGFHSKVWDRRVVYKEKVDFYYVSTDGEEGFPGRLSVMVKYRLTDENELVISYRAETDKPTVINLTNHAFFNLNGEGNGDVLDHILEIPADKYLPVDETQIPTGVVEAVENTPFDFRGPKSIGQDIKTANDQLAGANGGYDHNYVLNPATGGIPTLAATIHSPLTGIRLDVLTTEPGLQLYTGNFLNGKDIGRQGNPYGKYGAFCLETQHFPDAPNHPDFPSTLLLPGQVFQSETRYRFSVLK</sequence>
<comment type="subunit">
    <text evidence="5">Monomer.</text>
</comment>
<reference evidence="15" key="1">
    <citation type="journal article" date="2014" name="Int. J. Syst. Evol. Microbiol.">
        <title>Complete genome sequence of Corynebacterium casei LMG S-19264T (=DSM 44701T), isolated from a smear-ripened cheese.</title>
        <authorList>
            <consortium name="US DOE Joint Genome Institute (JGI-PGF)"/>
            <person name="Walter F."/>
            <person name="Albersmeier A."/>
            <person name="Kalinowski J."/>
            <person name="Ruckert C."/>
        </authorList>
    </citation>
    <scope>NUCLEOTIDE SEQUENCE</scope>
    <source>
        <strain evidence="15">CGMCC 1.12195</strain>
    </source>
</reference>
<proteinExistence type="inferred from homology"/>
<dbReference type="PANTHER" id="PTHR10091:SF0">
    <property type="entry name" value="GALACTOSE MUTAROTASE"/>
    <property type="match status" value="1"/>
</dbReference>
<dbReference type="InterPro" id="IPR011013">
    <property type="entry name" value="Gal_mutarotase_sf_dom"/>
</dbReference>
<dbReference type="RefSeq" id="WP_188504714.1">
    <property type="nucleotide sequence ID" value="NZ_BMER01000001.1"/>
</dbReference>
<gene>
    <name evidence="15" type="ORF">GCM10007415_08960</name>
</gene>
<evidence type="ECO:0000256" key="10">
    <source>
        <dbReference type="ARBA" id="ARBA00023277"/>
    </source>
</evidence>
<comment type="subcellular location">
    <subcellularLocation>
        <location evidence="2">Cytoplasm</location>
    </subcellularLocation>
</comment>
<organism evidence="15 16">
    <name type="scientific">Parapedobacter pyrenivorans</name>
    <dbReference type="NCBI Taxonomy" id="1305674"/>
    <lineage>
        <taxon>Bacteria</taxon>
        <taxon>Pseudomonadati</taxon>
        <taxon>Bacteroidota</taxon>
        <taxon>Sphingobacteriia</taxon>
        <taxon>Sphingobacteriales</taxon>
        <taxon>Sphingobacteriaceae</taxon>
        <taxon>Parapedobacter</taxon>
    </lineage>
</organism>
<evidence type="ECO:0000256" key="9">
    <source>
        <dbReference type="ARBA" id="ARBA00023235"/>
    </source>
</evidence>
<comment type="similarity">
    <text evidence="4 11">Belongs to the aldose epimerase family.</text>
</comment>
<name>A0A917M5S2_9SPHI</name>
<evidence type="ECO:0000256" key="4">
    <source>
        <dbReference type="ARBA" id="ARBA00006206"/>
    </source>
</evidence>
<feature type="binding site" evidence="14">
    <location>
        <begin position="85"/>
        <end position="86"/>
    </location>
    <ligand>
        <name>beta-D-galactose</name>
        <dbReference type="ChEBI" id="CHEBI:27667"/>
    </ligand>
</feature>
<evidence type="ECO:0000313" key="16">
    <source>
        <dbReference type="Proteomes" id="UP000660862"/>
    </source>
</evidence>
<keyword evidence="9 11" id="KW-0413">Isomerase</keyword>
<dbReference type="InterPro" id="IPR015443">
    <property type="entry name" value="Aldose_1-epimerase"/>
</dbReference>
<dbReference type="InterPro" id="IPR047215">
    <property type="entry name" value="Galactose_mutarotase-like"/>
</dbReference>
<evidence type="ECO:0000256" key="6">
    <source>
        <dbReference type="ARBA" id="ARBA00022490"/>
    </source>
</evidence>
<dbReference type="GO" id="GO:0030246">
    <property type="term" value="F:carbohydrate binding"/>
    <property type="evidence" value="ECO:0007669"/>
    <property type="project" value="InterPro"/>
</dbReference>
<dbReference type="EC" id="5.1.3.3" evidence="11"/>
<dbReference type="GO" id="GO:0006006">
    <property type="term" value="P:glucose metabolic process"/>
    <property type="evidence" value="ECO:0007669"/>
    <property type="project" value="TreeGrafter"/>
</dbReference>
<dbReference type="FunFam" id="2.70.98.10:FF:000003">
    <property type="entry name" value="Aldose 1-epimerase"/>
    <property type="match status" value="1"/>
</dbReference>
<comment type="catalytic activity">
    <reaction evidence="11">
        <text>alpha-D-glucose = beta-D-glucose</text>
        <dbReference type="Rhea" id="RHEA:10264"/>
        <dbReference type="ChEBI" id="CHEBI:15903"/>
        <dbReference type="ChEBI" id="CHEBI:17925"/>
        <dbReference type="EC" id="5.1.3.3"/>
    </reaction>
</comment>
<keyword evidence="7" id="KW-0597">Phosphoprotein</keyword>
<comment type="caution">
    <text evidence="15">The sequence shown here is derived from an EMBL/GenBank/DDBJ whole genome shotgun (WGS) entry which is preliminary data.</text>
</comment>
<keyword evidence="6" id="KW-0963">Cytoplasm</keyword>
<evidence type="ECO:0000256" key="5">
    <source>
        <dbReference type="ARBA" id="ARBA00011245"/>
    </source>
</evidence>
<evidence type="ECO:0000256" key="3">
    <source>
        <dbReference type="ARBA" id="ARBA00005028"/>
    </source>
</evidence>
<dbReference type="Proteomes" id="UP000660862">
    <property type="component" value="Unassembled WGS sequence"/>
</dbReference>
<dbReference type="Pfam" id="PF01263">
    <property type="entry name" value="Aldose_epim"/>
    <property type="match status" value="1"/>
</dbReference>
<feature type="binding site" evidence="13">
    <location>
        <position position="255"/>
    </location>
    <ligand>
        <name>beta-D-galactose</name>
        <dbReference type="ChEBI" id="CHEBI:27667"/>
    </ligand>
</feature>
<keyword evidence="16" id="KW-1185">Reference proteome</keyword>
<evidence type="ECO:0000256" key="7">
    <source>
        <dbReference type="ARBA" id="ARBA00022553"/>
    </source>
</evidence>
<comment type="cofactor">
    <cofactor evidence="1">
        <name>Ca(2+)</name>
        <dbReference type="ChEBI" id="CHEBI:29108"/>
    </cofactor>
</comment>
<dbReference type="GO" id="GO:0033499">
    <property type="term" value="P:galactose catabolic process via UDP-galactose, Leloir pathway"/>
    <property type="evidence" value="ECO:0007669"/>
    <property type="project" value="TreeGrafter"/>
</dbReference>
<evidence type="ECO:0000256" key="1">
    <source>
        <dbReference type="ARBA" id="ARBA00001913"/>
    </source>
</evidence>
<accession>A0A917M5S2</accession>
<evidence type="ECO:0000256" key="2">
    <source>
        <dbReference type="ARBA" id="ARBA00004496"/>
    </source>
</evidence>
<evidence type="ECO:0000313" key="15">
    <source>
        <dbReference type="EMBL" id="GGG79032.1"/>
    </source>
</evidence>
<feature type="active site" description="Proton acceptor" evidence="12">
    <location>
        <position position="321"/>
    </location>
</feature>
<keyword evidence="10 11" id="KW-0119">Carbohydrate metabolism</keyword>
<reference evidence="15" key="2">
    <citation type="submission" date="2020-09" db="EMBL/GenBank/DDBJ databases">
        <authorList>
            <person name="Sun Q."/>
            <person name="Zhou Y."/>
        </authorList>
    </citation>
    <scope>NUCLEOTIDE SEQUENCE</scope>
    <source>
        <strain evidence="15">CGMCC 1.12195</strain>
    </source>
</reference>
<dbReference type="NCBIfam" id="NF008277">
    <property type="entry name" value="PRK11055.1"/>
    <property type="match status" value="1"/>
</dbReference>
<dbReference type="SUPFAM" id="SSF74650">
    <property type="entry name" value="Galactose mutarotase-like"/>
    <property type="match status" value="1"/>
</dbReference>
<keyword evidence="8" id="KW-0106">Calcium</keyword>
<dbReference type="InterPro" id="IPR008183">
    <property type="entry name" value="Aldose_1/G6P_1-epimerase"/>
</dbReference>
<feature type="active site" description="Proton donor" evidence="12">
    <location>
        <position position="182"/>
    </location>
</feature>
<dbReference type="PIRSF" id="PIRSF005096">
    <property type="entry name" value="GALM"/>
    <property type="match status" value="1"/>
</dbReference>
<evidence type="ECO:0000256" key="8">
    <source>
        <dbReference type="ARBA" id="ARBA00022837"/>
    </source>
</evidence>